<protein>
    <submittedName>
        <fullName evidence="1">Uncharacterized protein</fullName>
    </submittedName>
</protein>
<gene>
    <name evidence="1" type="ORF">Pla133_05290</name>
</gene>
<dbReference type="AlphaFoldDB" id="A0A518BEP8"/>
<dbReference type="InterPro" id="IPR016181">
    <property type="entry name" value="Acyl_CoA_acyltransferase"/>
</dbReference>
<dbReference type="EMBL" id="CP036287">
    <property type="protein sequence ID" value="QDU65464.1"/>
    <property type="molecule type" value="Genomic_DNA"/>
</dbReference>
<proteinExistence type="predicted"/>
<keyword evidence="2" id="KW-1185">Reference proteome</keyword>
<sequence>MDYTIREYAEGDMPSLIETFNLVFDGQRTESEWRYTHEQNPAGLRLFVAATEDGQCVCQYSARPYRHWMDGRERIFAEIIDSFVHPDHRAGLKSPGIFVRTALPFFPAYGAAEPPGDVVHYGWPVEKAYRIGQLYLHYNVYRSQTVLARAVGDGPTQLPAGVRVLERFDAEVDRLYERLRDGWGTSTIRDAAFLNWRFVDNPLNDYTVLAVDGADGLAGYAVYRADDWLTPGTAPIADWLVPHNEPGVAGALLEALLARARLDGKAALGLFIPDWSSWFEWFQRQGFGVWPTPYYMVGRTFDPNHSLWWLRDHWWYTLADSDLV</sequence>
<evidence type="ECO:0000313" key="2">
    <source>
        <dbReference type="Proteomes" id="UP000316921"/>
    </source>
</evidence>
<dbReference type="KEGG" id="pbap:Pla133_05290"/>
<dbReference type="Proteomes" id="UP000316921">
    <property type="component" value="Chromosome"/>
</dbReference>
<reference evidence="1 2" key="1">
    <citation type="submission" date="2019-02" db="EMBL/GenBank/DDBJ databases">
        <title>Deep-cultivation of Planctomycetes and their phenomic and genomic characterization uncovers novel biology.</title>
        <authorList>
            <person name="Wiegand S."/>
            <person name="Jogler M."/>
            <person name="Boedeker C."/>
            <person name="Pinto D."/>
            <person name="Vollmers J."/>
            <person name="Rivas-Marin E."/>
            <person name="Kohn T."/>
            <person name="Peeters S.H."/>
            <person name="Heuer A."/>
            <person name="Rast P."/>
            <person name="Oberbeckmann S."/>
            <person name="Bunk B."/>
            <person name="Jeske O."/>
            <person name="Meyerdierks A."/>
            <person name="Storesund J.E."/>
            <person name="Kallscheuer N."/>
            <person name="Luecker S."/>
            <person name="Lage O.M."/>
            <person name="Pohl T."/>
            <person name="Merkel B.J."/>
            <person name="Hornburger P."/>
            <person name="Mueller R.-W."/>
            <person name="Bruemmer F."/>
            <person name="Labrenz M."/>
            <person name="Spormann A.M."/>
            <person name="Op den Camp H."/>
            <person name="Overmann J."/>
            <person name="Amann R."/>
            <person name="Jetten M.S.M."/>
            <person name="Mascher T."/>
            <person name="Medema M.H."/>
            <person name="Devos D.P."/>
            <person name="Kaster A.-K."/>
            <person name="Ovreas L."/>
            <person name="Rohde M."/>
            <person name="Galperin M.Y."/>
            <person name="Jogler C."/>
        </authorList>
    </citation>
    <scope>NUCLEOTIDE SEQUENCE [LARGE SCALE GENOMIC DNA]</scope>
    <source>
        <strain evidence="1 2">Pla133</strain>
    </source>
</reference>
<dbReference type="Gene3D" id="3.40.630.30">
    <property type="match status" value="2"/>
</dbReference>
<name>A0A518BEP8_9BACT</name>
<dbReference type="SUPFAM" id="SSF55729">
    <property type="entry name" value="Acyl-CoA N-acyltransferases (Nat)"/>
    <property type="match status" value="1"/>
</dbReference>
<organism evidence="1 2">
    <name type="scientific">Engelhardtia mirabilis</name>
    <dbReference type="NCBI Taxonomy" id="2528011"/>
    <lineage>
        <taxon>Bacteria</taxon>
        <taxon>Pseudomonadati</taxon>
        <taxon>Planctomycetota</taxon>
        <taxon>Planctomycetia</taxon>
        <taxon>Planctomycetia incertae sedis</taxon>
        <taxon>Engelhardtia</taxon>
    </lineage>
</organism>
<dbReference type="RefSeq" id="WP_145062082.1">
    <property type="nucleotide sequence ID" value="NZ_CP036287.1"/>
</dbReference>
<evidence type="ECO:0000313" key="1">
    <source>
        <dbReference type="EMBL" id="QDU65464.1"/>
    </source>
</evidence>
<accession>A0A518BEP8</accession>
<dbReference type="Pfam" id="PF13527">
    <property type="entry name" value="Acetyltransf_9"/>
    <property type="match status" value="1"/>
</dbReference>